<reference evidence="7" key="1">
    <citation type="journal article" date="2022" name="Arch. Microbiol.">
        <title>Microbulbifer okhotskensis sp. nov., isolated from a deep bottom sediment of the Okhotsk Sea.</title>
        <authorList>
            <person name="Romanenko L."/>
            <person name="Kurilenko V."/>
            <person name="Otstavnykh N."/>
            <person name="Velansky P."/>
            <person name="Isaeva M."/>
            <person name="Mikhailov V."/>
        </authorList>
    </citation>
    <scope>NUCLEOTIDE SEQUENCE</scope>
    <source>
        <strain evidence="7">OS29</strain>
    </source>
</reference>
<dbReference type="GO" id="GO:0005886">
    <property type="term" value="C:plasma membrane"/>
    <property type="evidence" value="ECO:0007669"/>
    <property type="project" value="UniProtKB-SubCell"/>
</dbReference>
<dbReference type="EMBL" id="JALBWM010000004">
    <property type="protein sequence ID" value="MCO1333078.1"/>
    <property type="molecule type" value="Genomic_DNA"/>
</dbReference>
<comment type="caution">
    <text evidence="7">The sequence shown here is derived from an EMBL/GenBank/DDBJ whole genome shotgun (WGS) entry which is preliminary data.</text>
</comment>
<comment type="subcellular location">
    <subcellularLocation>
        <location evidence="1">Cell inner membrane</location>
    </subcellularLocation>
</comment>
<evidence type="ECO:0000256" key="5">
    <source>
        <dbReference type="ARBA" id="ARBA00023136"/>
    </source>
</evidence>
<evidence type="ECO:0000256" key="3">
    <source>
        <dbReference type="ARBA" id="ARBA00022519"/>
    </source>
</evidence>
<evidence type="ECO:0000313" key="8">
    <source>
        <dbReference type="Proteomes" id="UP001139028"/>
    </source>
</evidence>
<accession>A0A9X2ENX6</accession>
<dbReference type="InterPro" id="IPR004960">
    <property type="entry name" value="LipA_acyltrans"/>
</dbReference>
<dbReference type="AlphaFoldDB" id="A0A9X2ENX6"/>
<dbReference type="Pfam" id="PF03279">
    <property type="entry name" value="Lip_A_acyltrans"/>
    <property type="match status" value="1"/>
</dbReference>
<dbReference type="CDD" id="cd07984">
    <property type="entry name" value="LPLAT_LABLAT-like"/>
    <property type="match status" value="1"/>
</dbReference>
<dbReference type="PANTHER" id="PTHR30606">
    <property type="entry name" value="LIPID A BIOSYNTHESIS LAUROYL ACYLTRANSFERASE"/>
    <property type="match status" value="1"/>
</dbReference>
<proteinExistence type="predicted"/>
<dbReference type="GO" id="GO:0016746">
    <property type="term" value="F:acyltransferase activity"/>
    <property type="evidence" value="ECO:0007669"/>
    <property type="project" value="UniProtKB-KW"/>
</dbReference>
<dbReference type="GO" id="GO:0009247">
    <property type="term" value="P:glycolipid biosynthetic process"/>
    <property type="evidence" value="ECO:0007669"/>
    <property type="project" value="UniProtKB-ARBA"/>
</dbReference>
<keyword evidence="6 7" id="KW-0012">Acyltransferase</keyword>
<organism evidence="7 8">
    <name type="scientific">Microbulbifer okhotskensis</name>
    <dbReference type="NCBI Taxonomy" id="2926617"/>
    <lineage>
        <taxon>Bacteria</taxon>
        <taxon>Pseudomonadati</taxon>
        <taxon>Pseudomonadota</taxon>
        <taxon>Gammaproteobacteria</taxon>
        <taxon>Cellvibrionales</taxon>
        <taxon>Microbulbiferaceae</taxon>
        <taxon>Microbulbifer</taxon>
    </lineage>
</organism>
<dbReference type="PANTHER" id="PTHR30606:SF10">
    <property type="entry name" value="PHOSPHATIDYLINOSITOL MANNOSIDE ACYLTRANSFERASE"/>
    <property type="match status" value="1"/>
</dbReference>
<keyword evidence="3" id="KW-0997">Cell inner membrane</keyword>
<keyword evidence="2" id="KW-1003">Cell membrane</keyword>
<evidence type="ECO:0000256" key="2">
    <source>
        <dbReference type="ARBA" id="ARBA00022475"/>
    </source>
</evidence>
<dbReference type="RefSeq" id="WP_252464247.1">
    <property type="nucleotide sequence ID" value="NZ_JALBWM010000004.1"/>
</dbReference>
<protein>
    <submittedName>
        <fullName evidence="7">Lysophospholipid acyltransferase family protein</fullName>
    </submittedName>
</protein>
<evidence type="ECO:0000313" key="7">
    <source>
        <dbReference type="EMBL" id="MCO1333078.1"/>
    </source>
</evidence>
<evidence type="ECO:0000256" key="4">
    <source>
        <dbReference type="ARBA" id="ARBA00022679"/>
    </source>
</evidence>
<evidence type="ECO:0000256" key="1">
    <source>
        <dbReference type="ARBA" id="ARBA00004533"/>
    </source>
</evidence>
<gene>
    <name evidence="7" type="ORF">MO867_01875</name>
</gene>
<name>A0A9X2ENX6_9GAMM</name>
<keyword evidence="5" id="KW-0472">Membrane</keyword>
<evidence type="ECO:0000256" key="6">
    <source>
        <dbReference type="ARBA" id="ARBA00023315"/>
    </source>
</evidence>
<keyword evidence="4" id="KW-0808">Transferase</keyword>
<sequence length="295" mass="32911">MDIKGRLAVGALKLIGKLPLHWSRRLGWFVGRMAVCSRSEGLRLSRINLALCYPAMDPRQRERLARESVISTAMTGFEMAALWSKPWAKNENAIVRVRNQQLLSAGEAEGRGTIVLMPHTGNWEIFGLYVGTLAPCTVLYQPPKIEALDPVIRGGREVTGGKMVPTNVHGVRALLKSLKAGNLALILPDQEPDMGGDFAPFFGRPALTMTLIHNLIQRTHCHVVFGFGKRVEGGFELVFVPAEKAIYSDEQKVSLAAMNRGVEACIAQAPEQYQWEYKRFRKQPEGKSKVYRKKK</sequence>
<dbReference type="PIRSF" id="PIRSF026649">
    <property type="entry name" value="MsbB"/>
    <property type="match status" value="1"/>
</dbReference>
<keyword evidence="8" id="KW-1185">Reference proteome</keyword>
<dbReference type="Proteomes" id="UP001139028">
    <property type="component" value="Unassembled WGS sequence"/>
</dbReference>